<evidence type="ECO:0000313" key="3">
    <source>
        <dbReference type="Proteomes" id="UP001500552"/>
    </source>
</evidence>
<gene>
    <name evidence="2" type="ORF">GCM10023188_26580</name>
</gene>
<dbReference type="EMBL" id="BAABHC010000014">
    <property type="protein sequence ID" value="GAA4434991.1"/>
    <property type="molecule type" value="Genomic_DNA"/>
</dbReference>
<keyword evidence="3" id="KW-1185">Reference proteome</keyword>
<feature type="transmembrane region" description="Helical" evidence="1">
    <location>
        <begin position="21"/>
        <end position="40"/>
    </location>
</feature>
<comment type="caution">
    <text evidence="2">The sequence shown here is derived from an EMBL/GenBank/DDBJ whole genome shotgun (WGS) entry which is preliminary data.</text>
</comment>
<sequence>MNLQNSEGTAMNNIKIKPGQMLIGTVLSWLVVSFLAYSTAGMRGEAYIIGTLLQITFYFSLLLSAEAYISMLLNPQWTRVNFGMVLLLCAPALLYLMWFVGETLF</sequence>
<feature type="transmembrane region" description="Helical" evidence="1">
    <location>
        <begin position="80"/>
        <end position="100"/>
    </location>
</feature>
<keyword evidence="1" id="KW-0812">Transmembrane</keyword>
<organism evidence="2 3">
    <name type="scientific">Pontibacter saemangeumensis</name>
    <dbReference type="NCBI Taxonomy" id="1084525"/>
    <lineage>
        <taxon>Bacteria</taxon>
        <taxon>Pseudomonadati</taxon>
        <taxon>Bacteroidota</taxon>
        <taxon>Cytophagia</taxon>
        <taxon>Cytophagales</taxon>
        <taxon>Hymenobacteraceae</taxon>
        <taxon>Pontibacter</taxon>
    </lineage>
</organism>
<keyword evidence="1" id="KW-0472">Membrane</keyword>
<feature type="transmembrane region" description="Helical" evidence="1">
    <location>
        <begin position="46"/>
        <end position="68"/>
    </location>
</feature>
<accession>A0ABP8LUI9</accession>
<reference evidence="3" key="1">
    <citation type="journal article" date="2019" name="Int. J. Syst. Evol. Microbiol.">
        <title>The Global Catalogue of Microorganisms (GCM) 10K type strain sequencing project: providing services to taxonomists for standard genome sequencing and annotation.</title>
        <authorList>
            <consortium name="The Broad Institute Genomics Platform"/>
            <consortium name="The Broad Institute Genome Sequencing Center for Infectious Disease"/>
            <person name="Wu L."/>
            <person name="Ma J."/>
        </authorList>
    </citation>
    <scope>NUCLEOTIDE SEQUENCE [LARGE SCALE GENOMIC DNA]</scope>
    <source>
        <strain evidence="3">JCM 17926</strain>
    </source>
</reference>
<evidence type="ECO:0008006" key="4">
    <source>
        <dbReference type="Google" id="ProtNLM"/>
    </source>
</evidence>
<name>A0ABP8LUI9_9BACT</name>
<proteinExistence type="predicted"/>
<protein>
    <recommendedName>
        <fullName evidence="4">Cytochrome C oxidase subunit IV</fullName>
    </recommendedName>
</protein>
<evidence type="ECO:0000256" key="1">
    <source>
        <dbReference type="SAM" id="Phobius"/>
    </source>
</evidence>
<dbReference type="Proteomes" id="UP001500552">
    <property type="component" value="Unassembled WGS sequence"/>
</dbReference>
<keyword evidence="1" id="KW-1133">Transmembrane helix</keyword>
<evidence type="ECO:0000313" key="2">
    <source>
        <dbReference type="EMBL" id="GAA4434991.1"/>
    </source>
</evidence>